<dbReference type="InterPro" id="IPR001478">
    <property type="entry name" value="PDZ"/>
</dbReference>
<sequence length="343" mass="37540">MNTILITLLIIALLILAHEWGHFITARRIGIPVYEFAIGFGPKVFSWKRNGVIYSLRLIPLGGFVRMAGEEPGDPEEPNGFSHRTPLEKIRVSFAGPFMNFVLALLIFVFSYSVIGLPHSSNEPVIGTVIKGKPAELAGIKAGDRVVSVNGIAVNSWADFNRQTSRSSGQPLELQLERKQQRLSLEVSPVKLDSSGNMGIGVLNRVVYEKQGIIKSMELGLKQTYELTLLLFSALGILISGGASMGDLAGPVGITHLVGEFAQMGIIFLLNFTAFLSINLGIMNLLPIPALDGSKIVFAVVEAIRKKPLDPEKEGFLNWIGFLFLIGLMIIVTFNDIVRWIRG</sequence>
<dbReference type="GO" id="GO:0006508">
    <property type="term" value="P:proteolysis"/>
    <property type="evidence" value="ECO:0007669"/>
    <property type="project" value="UniProtKB-KW"/>
</dbReference>
<dbReference type="CDD" id="cd23081">
    <property type="entry name" value="cpPDZ_EcRseP-like"/>
    <property type="match status" value="1"/>
</dbReference>
<dbReference type="CDD" id="cd06163">
    <property type="entry name" value="S2P-M50_PDZ_RseP-like"/>
    <property type="match status" value="1"/>
</dbReference>
<dbReference type="PANTHER" id="PTHR42837:SF2">
    <property type="entry name" value="MEMBRANE METALLOPROTEASE ARASP2, CHLOROPLASTIC-RELATED"/>
    <property type="match status" value="1"/>
</dbReference>
<dbReference type="Pfam" id="PF02163">
    <property type="entry name" value="Peptidase_M50"/>
    <property type="match status" value="1"/>
</dbReference>
<keyword evidence="8 11" id="KW-1133">Transmembrane helix</keyword>
<proteinExistence type="inferred from homology"/>
<dbReference type="NCBIfam" id="TIGR00054">
    <property type="entry name" value="RIP metalloprotease RseP"/>
    <property type="match status" value="1"/>
</dbReference>
<feature type="transmembrane region" description="Helical" evidence="11">
    <location>
        <begin position="266"/>
        <end position="286"/>
    </location>
</feature>
<feature type="transmembrane region" description="Helical" evidence="11">
    <location>
        <begin position="94"/>
        <end position="115"/>
    </location>
</feature>
<evidence type="ECO:0000256" key="1">
    <source>
        <dbReference type="ARBA" id="ARBA00001947"/>
    </source>
</evidence>
<name>A0A354YZI1_9FIRM</name>
<dbReference type="STRING" id="378794.GCA_001570625_01294"/>
<dbReference type="Proteomes" id="UP000263273">
    <property type="component" value="Unassembled WGS sequence"/>
</dbReference>
<evidence type="ECO:0000313" key="14">
    <source>
        <dbReference type="Proteomes" id="UP000263273"/>
    </source>
</evidence>
<dbReference type="InterPro" id="IPR041489">
    <property type="entry name" value="PDZ_6"/>
</dbReference>
<dbReference type="Pfam" id="PF17820">
    <property type="entry name" value="PDZ_6"/>
    <property type="match status" value="1"/>
</dbReference>
<keyword evidence="7 11" id="KW-0862">Zinc</keyword>
<comment type="caution">
    <text evidence="13">The sequence shown here is derived from an EMBL/GenBank/DDBJ whole genome shotgun (WGS) entry which is preliminary data.</text>
</comment>
<accession>A0A354YZI1</accession>
<dbReference type="GO" id="GO:0046872">
    <property type="term" value="F:metal ion binding"/>
    <property type="evidence" value="ECO:0007669"/>
    <property type="project" value="UniProtKB-KW"/>
</dbReference>
<dbReference type="SUPFAM" id="SSF50156">
    <property type="entry name" value="PDZ domain-like"/>
    <property type="match status" value="1"/>
</dbReference>
<protein>
    <recommendedName>
        <fullName evidence="11">Zinc metalloprotease</fullName>
        <ecNumber evidence="11">3.4.24.-</ecNumber>
    </recommendedName>
</protein>
<comment type="subcellular location">
    <subcellularLocation>
        <location evidence="2">Membrane</location>
        <topology evidence="2">Multi-pass membrane protein</topology>
    </subcellularLocation>
</comment>
<dbReference type="InterPro" id="IPR008915">
    <property type="entry name" value="Peptidase_M50"/>
</dbReference>
<feature type="transmembrane region" description="Helical" evidence="11">
    <location>
        <begin position="227"/>
        <end position="246"/>
    </location>
</feature>
<dbReference type="InterPro" id="IPR004387">
    <property type="entry name" value="Pept_M50_Zn"/>
</dbReference>
<evidence type="ECO:0000256" key="3">
    <source>
        <dbReference type="ARBA" id="ARBA00007931"/>
    </source>
</evidence>
<organism evidence="13 14">
    <name type="scientific">Syntrophomonas wolfei</name>
    <dbReference type="NCBI Taxonomy" id="863"/>
    <lineage>
        <taxon>Bacteria</taxon>
        <taxon>Bacillati</taxon>
        <taxon>Bacillota</taxon>
        <taxon>Clostridia</taxon>
        <taxon>Eubacteriales</taxon>
        <taxon>Syntrophomonadaceae</taxon>
        <taxon>Syntrophomonas</taxon>
    </lineage>
</organism>
<dbReference type="EMBL" id="DNZF01000151">
    <property type="protein sequence ID" value="HBK53637.1"/>
    <property type="molecule type" value="Genomic_DNA"/>
</dbReference>
<keyword evidence="4 13" id="KW-0645">Protease</keyword>
<evidence type="ECO:0000256" key="9">
    <source>
        <dbReference type="ARBA" id="ARBA00023049"/>
    </source>
</evidence>
<evidence type="ECO:0000256" key="2">
    <source>
        <dbReference type="ARBA" id="ARBA00004141"/>
    </source>
</evidence>
<dbReference type="AlphaFoldDB" id="A0A354YZI1"/>
<dbReference type="GO" id="GO:0004222">
    <property type="term" value="F:metalloendopeptidase activity"/>
    <property type="evidence" value="ECO:0007669"/>
    <property type="project" value="InterPro"/>
</dbReference>
<gene>
    <name evidence="13" type="primary">rseP</name>
    <name evidence="13" type="ORF">DDZ44_06860</name>
</gene>
<evidence type="ECO:0000256" key="6">
    <source>
        <dbReference type="ARBA" id="ARBA00022801"/>
    </source>
</evidence>
<dbReference type="RefSeq" id="WP_061213789.1">
    <property type="nucleotide sequence ID" value="NZ_DCDX01000093.1"/>
</dbReference>
<dbReference type="InterPro" id="IPR036034">
    <property type="entry name" value="PDZ_sf"/>
</dbReference>
<keyword evidence="11" id="KW-0479">Metal-binding</keyword>
<dbReference type="GO" id="GO:0016020">
    <property type="term" value="C:membrane"/>
    <property type="evidence" value="ECO:0007669"/>
    <property type="project" value="UniProtKB-SubCell"/>
</dbReference>
<keyword evidence="10 11" id="KW-0472">Membrane</keyword>
<keyword evidence="5 11" id="KW-0812">Transmembrane</keyword>
<comment type="similarity">
    <text evidence="3 11">Belongs to the peptidase M50B family.</text>
</comment>
<dbReference type="SMART" id="SM00228">
    <property type="entry name" value="PDZ"/>
    <property type="match status" value="1"/>
</dbReference>
<comment type="cofactor">
    <cofactor evidence="1 11">
        <name>Zn(2+)</name>
        <dbReference type="ChEBI" id="CHEBI:29105"/>
    </cofactor>
</comment>
<evidence type="ECO:0000256" key="11">
    <source>
        <dbReference type="RuleBase" id="RU362031"/>
    </source>
</evidence>
<evidence type="ECO:0000256" key="4">
    <source>
        <dbReference type="ARBA" id="ARBA00022670"/>
    </source>
</evidence>
<evidence type="ECO:0000259" key="12">
    <source>
        <dbReference type="PROSITE" id="PS50106"/>
    </source>
</evidence>
<feature type="domain" description="PDZ" evidence="12">
    <location>
        <begin position="115"/>
        <end position="180"/>
    </location>
</feature>
<evidence type="ECO:0000256" key="10">
    <source>
        <dbReference type="ARBA" id="ARBA00023136"/>
    </source>
</evidence>
<keyword evidence="9 11" id="KW-0482">Metalloprotease</keyword>
<evidence type="ECO:0000256" key="5">
    <source>
        <dbReference type="ARBA" id="ARBA00022692"/>
    </source>
</evidence>
<evidence type="ECO:0000256" key="8">
    <source>
        <dbReference type="ARBA" id="ARBA00022989"/>
    </source>
</evidence>
<reference evidence="13 14" key="1">
    <citation type="journal article" date="2018" name="Nat. Biotechnol.">
        <title>A standardized bacterial taxonomy based on genome phylogeny substantially revises the tree of life.</title>
        <authorList>
            <person name="Parks D.H."/>
            <person name="Chuvochina M."/>
            <person name="Waite D.W."/>
            <person name="Rinke C."/>
            <person name="Skarshewski A."/>
            <person name="Chaumeil P.A."/>
            <person name="Hugenholtz P."/>
        </authorList>
    </citation>
    <scope>NUCLEOTIDE SEQUENCE [LARGE SCALE GENOMIC DNA]</scope>
    <source>
        <strain evidence="13">UBA10948</strain>
    </source>
</reference>
<keyword evidence="6 11" id="KW-0378">Hydrolase</keyword>
<feature type="transmembrane region" description="Helical" evidence="11">
    <location>
        <begin position="315"/>
        <end position="334"/>
    </location>
</feature>
<evidence type="ECO:0000313" key="13">
    <source>
        <dbReference type="EMBL" id="HBK53637.1"/>
    </source>
</evidence>
<dbReference type="Gene3D" id="2.30.42.10">
    <property type="match status" value="1"/>
</dbReference>
<dbReference type="EC" id="3.4.24.-" evidence="11"/>
<evidence type="ECO:0000256" key="7">
    <source>
        <dbReference type="ARBA" id="ARBA00022833"/>
    </source>
</evidence>
<dbReference type="PROSITE" id="PS50106">
    <property type="entry name" value="PDZ"/>
    <property type="match status" value="1"/>
</dbReference>
<dbReference type="PANTHER" id="PTHR42837">
    <property type="entry name" value="REGULATOR OF SIGMA-E PROTEASE RSEP"/>
    <property type="match status" value="1"/>
</dbReference>